<gene>
    <name evidence="2" type="ORF">DIT97_17070</name>
</gene>
<name>A0A3D3R7B0_9PLAN</name>
<keyword evidence="1" id="KW-0812">Transmembrane</keyword>
<dbReference type="RefSeq" id="WP_278443198.1">
    <property type="nucleotide sequence ID" value="NZ_CAXBMG010000012.1"/>
</dbReference>
<dbReference type="EMBL" id="DQAY01000104">
    <property type="protein sequence ID" value="HCO24649.1"/>
    <property type="molecule type" value="Genomic_DNA"/>
</dbReference>
<feature type="transmembrane region" description="Helical" evidence="1">
    <location>
        <begin position="69"/>
        <end position="90"/>
    </location>
</feature>
<proteinExistence type="predicted"/>
<sequence>MTAGLMKIAKLSVLTLVMLIAVALFHLYVSVVELSLSQDHIRQAFGKGIAACIFLTAGGTALRYPLSGLLSGILVCFFFALGYIVLWVGIPLEWLF</sequence>
<organism evidence="2 3">
    <name type="scientific">Gimesia maris</name>
    <dbReference type="NCBI Taxonomy" id="122"/>
    <lineage>
        <taxon>Bacteria</taxon>
        <taxon>Pseudomonadati</taxon>
        <taxon>Planctomycetota</taxon>
        <taxon>Planctomycetia</taxon>
        <taxon>Planctomycetales</taxon>
        <taxon>Planctomycetaceae</taxon>
        <taxon>Gimesia</taxon>
    </lineage>
</organism>
<comment type="caution">
    <text evidence="2">The sequence shown here is derived from an EMBL/GenBank/DDBJ whole genome shotgun (WGS) entry which is preliminary data.</text>
</comment>
<dbReference type="Proteomes" id="UP000263642">
    <property type="component" value="Unassembled WGS sequence"/>
</dbReference>
<evidence type="ECO:0000313" key="3">
    <source>
        <dbReference type="Proteomes" id="UP000263642"/>
    </source>
</evidence>
<accession>A0A3D3R7B0</accession>
<dbReference type="AlphaFoldDB" id="A0A3D3R7B0"/>
<keyword evidence="1" id="KW-1133">Transmembrane helix</keyword>
<protein>
    <submittedName>
        <fullName evidence="2">Uncharacterized protein</fullName>
    </submittedName>
</protein>
<feature type="transmembrane region" description="Helical" evidence="1">
    <location>
        <begin position="12"/>
        <end position="32"/>
    </location>
</feature>
<feature type="transmembrane region" description="Helical" evidence="1">
    <location>
        <begin position="44"/>
        <end position="62"/>
    </location>
</feature>
<keyword evidence="1" id="KW-0472">Membrane</keyword>
<evidence type="ECO:0000256" key="1">
    <source>
        <dbReference type="SAM" id="Phobius"/>
    </source>
</evidence>
<evidence type="ECO:0000313" key="2">
    <source>
        <dbReference type="EMBL" id="HCO24649.1"/>
    </source>
</evidence>
<reference evidence="2 3" key="1">
    <citation type="journal article" date="2018" name="Nat. Biotechnol.">
        <title>A standardized bacterial taxonomy based on genome phylogeny substantially revises the tree of life.</title>
        <authorList>
            <person name="Parks D.H."/>
            <person name="Chuvochina M."/>
            <person name="Waite D.W."/>
            <person name="Rinke C."/>
            <person name="Skarshewski A."/>
            <person name="Chaumeil P.A."/>
            <person name="Hugenholtz P."/>
        </authorList>
    </citation>
    <scope>NUCLEOTIDE SEQUENCE [LARGE SCALE GENOMIC DNA]</scope>
    <source>
        <strain evidence="2">UBA9375</strain>
    </source>
</reference>